<dbReference type="SMR" id="A0A8V1ABJ4"/>
<reference evidence="20" key="1">
    <citation type="submission" date="2020-11" db="EMBL/GenBank/DDBJ databases">
        <title>Gallus gallus (Chicken) genome, bGalGal1, GRCg7b, maternal haplotype autosomes + Z &amp; W.</title>
        <authorList>
            <person name="Warren W."/>
            <person name="Formenti G."/>
            <person name="Fedrigo O."/>
            <person name="Haase B."/>
            <person name="Mountcastle J."/>
            <person name="Balacco J."/>
            <person name="Tracey A."/>
            <person name="Schneider V."/>
            <person name="Okimoto R."/>
            <person name="Cheng H."/>
            <person name="Hawken R."/>
            <person name="Howe K."/>
            <person name="Jarvis E.D."/>
        </authorList>
    </citation>
    <scope>NUCLEOTIDE SEQUENCE [LARGE SCALE GENOMIC DNA]</scope>
    <source>
        <strain evidence="20">Broiler</strain>
    </source>
</reference>
<dbReference type="CDD" id="cd00707">
    <property type="entry name" value="Pancreat_lipase_like"/>
    <property type="match status" value="1"/>
</dbReference>
<feature type="signal peptide" evidence="18">
    <location>
        <begin position="1"/>
        <end position="17"/>
    </location>
</feature>
<evidence type="ECO:0000256" key="10">
    <source>
        <dbReference type="ARBA" id="ARBA00023136"/>
    </source>
</evidence>
<dbReference type="InterPro" id="IPR000734">
    <property type="entry name" value="TAG_lipase"/>
</dbReference>
<keyword evidence="12" id="KW-0325">Glycoprotein</keyword>
<dbReference type="OMA" id="DALHTDM"/>
<evidence type="ECO:0000256" key="17">
    <source>
        <dbReference type="RuleBase" id="RU004262"/>
    </source>
</evidence>
<feature type="binding site" evidence="16">
    <location>
        <position position="193"/>
    </location>
    <ligand>
        <name>Ca(2+)</name>
        <dbReference type="ChEBI" id="CHEBI:29108"/>
    </ligand>
</feature>
<evidence type="ECO:0000256" key="13">
    <source>
        <dbReference type="ARBA" id="ARBA00048637"/>
    </source>
</evidence>
<dbReference type="PANTHER" id="PTHR11610:SF12">
    <property type="entry name" value="LIPASE MEMBER H"/>
    <property type="match status" value="1"/>
</dbReference>
<keyword evidence="11" id="KW-1015">Disulfide bond</keyword>
<dbReference type="InterPro" id="IPR016272">
    <property type="entry name" value="Lipase_LIPH"/>
</dbReference>
<feature type="domain" description="Lipase" evidence="19">
    <location>
        <begin position="37"/>
        <end position="327"/>
    </location>
</feature>
<keyword evidence="8" id="KW-0442">Lipid degradation</keyword>
<dbReference type="GO" id="GO:0005615">
    <property type="term" value="C:extracellular space"/>
    <property type="evidence" value="ECO:0000318"/>
    <property type="project" value="GO_Central"/>
</dbReference>
<dbReference type="Proteomes" id="UP000000539">
    <property type="component" value="Chromosome 9"/>
</dbReference>
<dbReference type="SUPFAM" id="SSF53474">
    <property type="entry name" value="alpha/beta-Hydrolases"/>
    <property type="match status" value="1"/>
</dbReference>
<protein>
    <submittedName>
        <fullName evidence="20">Lipase H</fullName>
    </submittedName>
</protein>
<organism evidence="20 21">
    <name type="scientific">Gallus gallus</name>
    <name type="common">Chicken</name>
    <dbReference type="NCBI Taxonomy" id="9031"/>
    <lineage>
        <taxon>Eukaryota</taxon>
        <taxon>Metazoa</taxon>
        <taxon>Chordata</taxon>
        <taxon>Craniata</taxon>
        <taxon>Vertebrata</taxon>
        <taxon>Euteleostomi</taxon>
        <taxon>Archelosauria</taxon>
        <taxon>Archosauria</taxon>
        <taxon>Dinosauria</taxon>
        <taxon>Saurischia</taxon>
        <taxon>Theropoda</taxon>
        <taxon>Coelurosauria</taxon>
        <taxon>Aves</taxon>
        <taxon>Neognathae</taxon>
        <taxon>Galloanserae</taxon>
        <taxon>Galliformes</taxon>
        <taxon>Phasianidae</taxon>
        <taxon>Phasianinae</taxon>
        <taxon>Gallus</taxon>
    </lineage>
</organism>
<keyword evidence="4" id="KW-1003">Cell membrane</keyword>
<keyword evidence="10" id="KW-0472">Membrane</keyword>
<evidence type="ECO:0000256" key="12">
    <source>
        <dbReference type="ARBA" id="ARBA00023180"/>
    </source>
</evidence>
<evidence type="ECO:0000256" key="9">
    <source>
        <dbReference type="ARBA" id="ARBA00023098"/>
    </source>
</evidence>
<evidence type="ECO:0000259" key="19">
    <source>
        <dbReference type="Pfam" id="PF00151"/>
    </source>
</evidence>
<dbReference type="GO" id="GO:0052689">
    <property type="term" value="F:carboxylic ester hydrolase activity"/>
    <property type="evidence" value="ECO:0007669"/>
    <property type="project" value="InterPro"/>
</dbReference>
<dbReference type="GO" id="GO:0006654">
    <property type="term" value="P:phosphatidic acid biosynthetic process"/>
    <property type="evidence" value="ECO:0007669"/>
    <property type="project" value="UniProtKB-ARBA"/>
</dbReference>
<dbReference type="GO" id="GO:0008201">
    <property type="term" value="F:heparin binding"/>
    <property type="evidence" value="ECO:0007669"/>
    <property type="project" value="Ensembl"/>
</dbReference>
<evidence type="ECO:0000256" key="7">
    <source>
        <dbReference type="ARBA" id="ARBA00022801"/>
    </source>
</evidence>
<dbReference type="FunCoup" id="A0A8V1ABJ4">
    <property type="interactions" value="13"/>
</dbReference>
<sequence>MLWLCVTFFCLLYGVKTDPKETCPAFTVLSFSSALIGTDLEVKLMLYTRQNEDCAEELNSTASKYLDLTKKTTFIIHGYRPTGSAPVWIPDLVHLLLSEEDMNIIVVDWNRGATTIIYSNASRNGKKVAEILKKFMDEMLINGASLDSIHMIGVSLGAHISGLVGQMFGGQLGRITGLDPAGPLYRGKPPSERLDPTDAQFVDVIHSDTDGLGYADALGHVDFYPNGGTDQPGCPPTVFAGLKYFKCDHQRSVFLFMASLKKSCNITAYPCESYRSYRRGKCTSCETFQPMPCPILGYYAHKWKSHLTQQSHPVTNMYFDTADEEPFCLYHYFVDIVTWNKGTRRGMLSVVLADGTGKKAESRVNHEAAAFQQYNHISLLVGFNQDFENITRISMTFSTGSVIGPKFKLRILQMRFRSLSNPERPPLCRYDVVLTENAERSFRPIPCAGRRGAAAADG</sequence>
<keyword evidence="16" id="KW-0479">Metal-binding</keyword>
<keyword evidence="5" id="KW-0964">Secreted</keyword>
<dbReference type="GO" id="GO:0004620">
    <property type="term" value="F:phospholipase activity"/>
    <property type="evidence" value="ECO:0000318"/>
    <property type="project" value="GO_Central"/>
</dbReference>
<keyword evidence="21" id="KW-1185">Reference proteome</keyword>
<keyword evidence="9" id="KW-0443">Lipid metabolism</keyword>
<keyword evidence="16" id="KW-0106">Calcium</keyword>
<name>A0A8V1ABJ4_CHICK</name>
<dbReference type="FunFam" id="3.40.50.1820:FF:000063">
    <property type="entry name" value="Lipase member H"/>
    <property type="match status" value="1"/>
</dbReference>
<dbReference type="Pfam" id="PF00151">
    <property type="entry name" value="Lipase"/>
    <property type="match status" value="1"/>
</dbReference>
<accession>A0A8V1ABJ4</accession>
<comment type="function">
    <text evidence="14">Hydrolyzes specifically phosphatidic acid (PA) to produce 2-acyl lysophosphatidic acid (LPA; a potent bioactive lipid mediator) and fatty acid. Does not hydrolyze other phospholipids, like phosphatidylserine (PS), phosphatidylcholine (PC) and phosphatidylethanolamine (PE) or triacylglycerol (TG).</text>
</comment>
<dbReference type="PANTHER" id="PTHR11610">
    <property type="entry name" value="LIPASE"/>
    <property type="match status" value="1"/>
</dbReference>
<evidence type="ECO:0000256" key="18">
    <source>
        <dbReference type="SAM" id="SignalP"/>
    </source>
</evidence>
<feature type="active site" description="Nucleophile" evidence="15">
    <location>
        <position position="155"/>
    </location>
</feature>
<reference evidence="20" key="2">
    <citation type="submission" date="2025-08" db="UniProtKB">
        <authorList>
            <consortium name="Ensembl"/>
        </authorList>
    </citation>
    <scope>IDENTIFICATION</scope>
    <source>
        <strain evidence="20">broiler</strain>
    </source>
</reference>
<dbReference type="AlphaFoldDB" id="A0A8V1ABJ4"/>
<proteinExistence type="inferred from homology"/>
<dbReference type="GO" id="GO:0016042">
    <property type="term" value="P:lipid catabolic process"/>
    <property type="evidence" value="ECO:0000318"/>
    <property type="project" value="GO_Central"/>
</dbReference>
<evidence type="ECO:0000256" key="14">
    <source>
        <dbReference type="ARBA" id="ARBA00049600"/>
    </source>
</evidence>
<evidence type="ECO:0000256" key="11">
    <source>
        <dbReference type="ARBA" id="ARBA00023157"/>
    </source>
</evidence>
<evidence type="ECO:0000256" key="16">
    <source>
        <dbReference type="PIRSR" id="PIRSR000865-2"/>
    </source>
</evidence>
<dbReference type="InterPro" id="IPR013818">
    <property type="entry name" value="Lipase"/>
</dbReference>
<dbReference type="InterPro" id="IPR029058">
    <property type="entry name" value="AB_hydrolase_fold"/>
</dbReference>
<dbReference type="PIRSF" id="PIRSF000865">
    <property type="entry name" value="Lipoprotein_lipase_LIPH"/>
    <property type="match status" value="1"/>
</dbReference>
<evidence type="ECO:0000256" key="3">
    <source>
        <dbReference type="ARBA" id="ARBA00010701"/>
    </source>
</evidence>
<dbReference type="Gene3D" id="3.40.50.1820">
    <property type="entry name" value="alpha/beta hydrolase"/>
    <property type="match status" value="1"/>
</dbReference>
<comment type="similarity">
    <text evidence="3 17">Belongs to the AB hydrolase superfamily. Lipase family.</text>
</comment>
<dbReference type="GeneID" id="424874"/>
<keyword evidence="6 18" id="KW-0732">Signal</keyword>
<evidence type="ECO:0000313" key="21">
    <source>
        <dbReference type="Proteomes" id="UP000000539"/>
    </source>
</evidence>
<evidence type="ECO:0000256" key="1">
    <source>
        <dbReference type="ARBA" id="ARBA00004202"/>
    </source>
</evidence>
<dbReference type="GO" id="GO:0046872">
    <property type="term" value="F:metal ion binding"/>
    <property type="evidence" value="ECO:0007669"/>
    <property type="project" value="UniProtKB-KW"/>
</dbReference>
<dbReference type="InterPro" id="IPR033906">
    <property type="entry name" value="Lipase_N"/>
</dbReference>
<feature type="chain" id="PRO_5036457353" evidence="18">
    <location>
        <begin position="18"/>
        <end position="458"/>
    </location>
</feature>
<evidence type="ECO:0000256" key="5">
    <source>
        <dbReference type="ARBA" id="ARBA00022525"/>
    </source>
</evidence>
<comment type="subcellular location">
    <subcellularLocation>
        <location evidence="1">Cell membrane</location>
        <topology evidence="1">Peripheral membrane protein</topology>
    </subcellularLocation>
    <subcellularLocation>
        <location evidence="2">Secreted</location>
    </subcellularLocation>
</comment>
<evidence type="ECO:0000256" key="4">
    <source>
        <dbReference type="ARBA" id="ARBA00022475"/>
    </source>
</evidence>
<reference evidence="20" key="3">
    <citation type="submission" date="2025-09" db="UniProtKB">
        <authorList>
            <consortium name="Ensembl"/>
        </authorList>
    </citation>
    <scope>IDENTIFICATION</scope>
    <source>
        <strain evidence="20">broiler</strain>
    </source>
</reference>
<dbReference type="GO" id="GO:0005886">
    <property type="term" value="C:plasma membrane"/>
    <property type="evidence" value="ECO:0007669"/>
    <property type="project" value="UniProtKB-SubCell"/>
</dbReference>
<dbReference type="CTD" id="200879"/>
<dbReference type="PRINTS" id="PR00821">
    <property type="entry name" value="TAGLIPASE"/>
</dbReference>
<gene>
    <name evidence="20" type="primary">LIPH</name>
</gene>
<feature type="active site" description="Charge relay system" evidence="15">
    <location>
        <position position="179"/>
    </location>
</feature>
<evidence type="ECO:0000313" key="20">
    <source>
        <dbReference type="Ensembl" id="ENSGALP00010039600.1"/>
    </source>
</evidence>
<feature type="binding site" evidence="16">
    <location>
        <position position="195"/>
    </location>
    <ligand>
        <name>Ca(2+)</name>
        <dbReference type="ChEBI" id="CHEBI:29108"/>
    </ligand>
</feature>
<dbReference type="RefSeq" id="NP_001384189.1">
    <property type="nucleotide sequence ID" value="NM_001397260.1"/>
</dbReference>
<dbReference type="OrthoDB" id="199913at2759"/>
<evidence type="ECO:0000256" key="6">
    <source>
        <dbReference type="ARBA" id="ARBA00022729"/>
    </source>
</evidence>
<evidence type="ECO:0000256" key="15">
    <source>
        <dbReference type="PIRSR" id="PIRSR000865-1"/>
    </source>
</evidence>
<evidence type="ECO:0000256" key="8">
    <source>
        <dbReference type="ARBA" id="ARBA00022963"/>
    </source>
</evidence>
<dbReference type="GeneTree" id="ENSGT00940000156285"/>
<feature type="binding site" evidence="16">
    <location>
        <position position="198"/>
    </location>
    <ligand>
        <name>Ca(2+)</name>
        <dbReference type="ChEBI" id="CHEBI:29108"/>
    </ligand>
</feature>
<comment type="catalytic activity">
    <reaction evidence="13">
        <text>1-hexadecanoyl-2-(9Z-octadecenoyl)-sn-glycero-3-phosphate + H2O = 2-(9Z-octadecenoyl)-sn-glycero-3-phosphate + hexadecanoate + H(+)</text>
        <dbReference type="Rhea" id="RHEA:40943"/>
        <dbReference type="ChEBI" id="CHEBI:7896"/>
        <dbReference type="ChEBI" id="CHEBI:15377"/>
        <dbReference type="ChEBI" id="CHEBI:15378"/>
        <dbReference type="ChEBI" id="CHEBI:64839"/>
        <dbReference type="ChEBI" id="CHEBI:77593"/>
    </reaction>
    <physiologicalReaction direction="left-to-right" evidence="13">
        <dbReference type="Rhea" id="RHEA:40944"/>
    </physiologicalReaction>
</comment>
<feature type="active site" description="Charge relay system" evidence="15">
    <location>
        <position position="249"/>
    </location>
</feature>
<dbReference type="Ensembl" id="ENSGALT00010064739.1">
    <property type="protein sequence ID" value="ENSGALP00010039600.1"/>
    <property type="gene ID" value="ENSGALG00010026659.1"/>
</dbReference>
<keyword evidence="7" id="KW-0378">Hydrolase</keyword>
<evidence type="ECO:0000256" key="2">
    <source>
        <dbReference type="ARBA" id="ARBA00004613"/>
    </source>
</evidence>